<dbReference type="EMBL" id="CP053084">
    <property type="protein sequence ID" value="QJR30592.1"/>
    <property type="molecule type" value="Genomic_DNA"/>
</dbReference>
<gene>
    <name evidence="2" type="ORF">HKT17_13245</name>
</gene>
<dbReference type="InterPro" id="IPR017481">
    <property type="entry name" value="CHP03032"/>
</dbReference>
<organism evidence="2 3">
    <name type="scientific">Limnobacter profundi</name>
    <dbReference type="NCBI Taxonomy" id="2732163"/>
    <lineage>
        <taxon>Bacteria</taxon>
        <taxon>Pseudomonadati</taxon>
        <taxon>Pseudomonadota</taxon>
        <taxon>Betaproteobacteria</taxon>
        <taxon>Burkholderiales</taxon>
        <taxon>Burkholderiaceae</taxon>
        <taxon>Limnobacter</taxon>
    </lineage>
</organism>
<name>A0ABX6NB09_9BURK</name>
<dbReference type="NCBIfam" id="TIGR03032">
    <property type="entry name" value="TIGR03032 family protein"/>
    <property type="match status" value="1"/>
</dbReference>
<evidence type="ECO:0000259" key="1">
    <source>
        <dbReference type="Pfam" id="PF16261"/>
    </source>
</evidence>
<reference evidence="2 3" key="1">
    <citation type="submission" date="2020-05" db="EMBL/GenBank/DDBJ databases">
        <title>Compete genome of Limnobacter sp. SAORIC-580.</title>
        <authorList>
            <person name="Song J."/>
            <person name="Cho J.-C."/>
        </authorList>
    </citation>
    <scope>NUCLEOTIDE SEQUENCE [LARGE SCALE GENOMIC DNA]</scope>
    <source>
        <strain evidence="2 3">SAORIC-580</strain>
    </source>
</reference>
<evidence type="ECO:0000313" key="3">
    <source>
        <dbReference type="Proteomes" id="UP000501130"/>
    </source>
</evidence>
<dbReference type="SUPFAM" id="SSF63825">
    <property type="entry name" value="YWTD domain"/>
    <property type="match status" value="1"/>
</dbReference>
<keyword evidence="3" id="KW-1185">Reference proteome</keyword>
<feature type="domain" description="Conserved hypothetical protein CHP03032" evidence="1">
    <location>
        <begin position="23"/>
        <end position="337"/>
    </location>
</feature>
<dbReference type="RefSeq" id="WP_171100676.1">
    <property type="nucleotide sequence ID" value="NZ_CP053084.1"/>
</dbReference>
<accession>A0ABX6NB09</accession>
<sequence length="361" mass="39906">MQNQLVQPTNPLAHTQVHCDPEWVALQQQLGFTVLLGTRSMGDLHVLSAQNSGSLNFHVVKFPLCMGMAIHGNHLAVACKTDIRLYYDLLAHPQVSSPVYQRSYSPRSIHFTGDLDTHELDFDQHGQPLFVAARYGCVASLSPVHSFKPVWQPKFITQLTPEDCCHLNGLCMDQGELKYVSMFAATAEPQGWRNLPFNSGQVWSTSDQEAVCTGLVQPHSPRLYNGELYVLNSGAGEIGRIDLASGRYDCIAFVGGYGRGLSFVGDYAIFGISKPRHDGYIPNFPLHDRLKALRMPDRCQLIAVNLKTGQVIQAVTFEGAAREFFDTVVIPDCQNGVIMNLDEAQHPQLITCAQNELPVPA</sequence>
<dbReference type="Proteomes" id="UP000501130">
    <property type="component" value="Chromosome"/>
</dbReference>
<proteinExistence type="predicted"/>
<evidence type="ECO:0000313" key="2">
    <source>
        <dbReference type="EMBL" id="QJR30592.1"/>
    </source>
</evidence>
<protein>
    <submittedName>
        <fullName evidence="2">TIGR03032 family protein</fullName>
    </submittedName>
</protein>
<dbReference type="Pfam" id="PF16261">
    <property type="entry name" value="DUF4915"/>
    <property type="match status" value="1"/>
</dbReference>